<keyword evidence="3" id="KW-1185">Reference proteome</keyword>
<dbReference type="InterPro" id="IPR036388">
    <property type="entry name" value="WH-like_DNA-bd_sf"/>
</dbReference>
<sequence length="93" mass="10309">MIIGRGETYGYALQETLAELGFGQVPEGTIYPLLLKMQRNKQIEAVRHPSASGPDRKYYHLTATGEASIAEFLPSWRQLVAAMARLEGDKGNE</sequence>
<evidence type="ECO:0000313" key="2">
    <source>
        <dbReference type="EMBL" id="MFD1428933.1"/>
    </source>
</evidence>
<feature type="domain" description="Transcription regulator PadR N-terminal" evidence="1">
    <location>
        <begin position="2"/>
        <end position="70"/>
    </location>
</feature>
<dbReference type="InterPro" id="IPR036390">
    <property type="entry name" value="WH_DNA-bd_sf"/>
</dbReference>
<dbReference type="PANTHER" id="PTHR33169">
    <property type="entry name" value="PADR-FAMILY TRANSCRIPTIONAL REGULATOR"/>
    <property type="match status" value="1"/>
</dbReference>
<protein>
    <submittedName>
        <fullName evidence="2">PadR family transcriptional regulator</fullName>
    </submittedName>
</protein>
<evidence type="ECO:0000313" key="3">
    <source>
        <dbReference type="Proteomes" id="UP001597196"/>
    </source>
</evidence>
<dbReference type="SUPFAM" id="SSF46785">
    <property type="entry name" value="Winged helix' DNA-binding domain"/>
    <property type="match status" value="1"/>
</dbReference>
<dbReference type="Pfam" id="PF03551">
    <property type="entry name" value="PadR"/>
    <property type="match status" value="1"/>
</dbReference>
<reference evidence="3" key="1">
    <citation type="journal article" date="2019" name="Int. J. Syst. Evol. Microbiol.">
        <title>The Global Catalogue of Microorganisms (GCM) 10K type strain sequencing project: providing services to taxonomists for standard genome sequencing and annotation.</title>
        <authorList>
            <consortium name="The Broad Institute Genomics Platform"/>
            <consortium name="The Broad Institute Genome Sequencing Center for Infectious Disease"/>
            <person name="Wu L."/>
            <person name="Ma J."/>
        </authorList>
    </citation>
    <scope>NUCLEOTIDE SEQUENCE [LARGE SCALE GENOMIC DNA]</scope>
    <source>
        <strain evidence="3">CCM 8980</strain>
    </source>
</reference>
<dbReference type="InterPro" id="IPR005149">
    <property type="entry name" value="Tscrpt_reg_PadR_N"/>
</dbReference>
<name>A0ABW4CG54_9LACO</name>
<dbReference type="RefSeq" id="WP_203626058.1">
    <property type="nucleotide sequence ID" value="NZ_BOLQ01000001.1"/>
</dbReference>
<accession>A0ABW4CG54</accession>
<dbReference type="Proteomes" id="UP001597196">
    <property type="component" value="Unassembled WGS sequence"/>
</dbReference>
<dbReference type="Gene3D" id="1.10.10.10">
    <property type="entry name" value="Winged helix-like DNA-binding domain superfamily/Winged helix DNA-binding domain"/>
    <property type="match status" value="1"/>
</dbReference>
<organism evidence="2 3">
    <name type="scientific">Lacticaseibacillus mingshuiensis</name>
    <dbReference type="NCBI Taxonomy" id="2799574"/>
    <lineage>
        <taxon>Bacteria</taxon>
        <taxon>Bacillati</taxon>
        <taxon>Bacillota</taxon>
        <taxon>Bacilli</taxon>
        <taxon>Lactobacillales</taxon>
        <taxon>Lactobacillaceae</taxon>
        <taxon>Lacticaseibacillus</taxon>
    </lineage>
</organism>
<gene>
    <name evidence="2" type="ORF">ACFQ4P_01555</name>
</gene>
<dbReference type="PANTHER" id="PTHR33169:SF25">
    <property type="entry name" value="DNA-BINDING PROTEIN YIZB-RELATED"/>
    <property type="match status" value="1"/>
</dbReference>
<dbReference type="InterPro" id="IPR052509">
    <property type="entry name" value="Metal_resp_DNA-bind_regulator"/>
</dbReference>
<proteinExistence type="predicted"/>
<dbReference type="EMBL" id="JBHTOC010000001">
    <property type="protein sequence ID" value="MFD1428933.1"/>
    <property type="molecule type" value="Genomic_DNA"/>
</dbReference>
<evidence type="ECO:0000259" key="1">
    <source>
        <dbReference type="Pfam" id="PF03551"/>
    </source>
</evidence>
<comment type="caution">
    <text evidence="2">The sequence shown here is derived from an EMBL/GenBank/DDBJ whole genome shotgun (WGS) entry which is preliminary data.</text>
</comment>